<evidence type="ECO:0000256" key="4">
    <source>
        <dbReference type="ARBA" id="ARBA00023187"/>
    </source>
</evidence>
<feature type="region of interest" description="Disordered" evidence="7">
    <location>
        <begin position="1"/>
        <end position="21"/>
    </location>
</feature>
<dbReference type="SMART" id="SM00386">
    <property type="entry name" value="HAT"/>
    <property type="match status" value="4"/>
</dbReference>
<evidence type="ECO:0000256" key="7">
    <source>
        <dbReference type="SAM" id="MobiDB-lite"/>
    </source>
</evidence>
<keyword evidence="5" id="KW-0539">Nucleus</keyword>
<dbReference type="Pfam" id="PF23241">
    <property type="entry name" value="HAT_PRP39_C"/>
    <property type="match status" value="1"/>
</dbReference>
<keyword evidence="3" id="KW-0677">Repeat</keyword>
<dbReference type="Gene3D" id="1.25.40.10">
    <property type="entry name" value="Tetratricopeptide repeat domain"/>
    <property type="match status" value="2"/>
</dbReference>
<dbReference type="GO" id="GO:0071004">
    <property type="term" value="C:U2-type prespliceosome"/>
    <property type="evidence" value="ECO:0007669"/>
    <property type="project" value="TreeGrafter"/>
</dbReference>
<name>W9RM81_9ROSA</name>
<dbReference type="EMBL" id="KE344917">
    <property type="protein sequence ID" value="EXB86585.1"/>
    <property type="molecule type" value="Genomic_DNA"/>
</dbReference>
<evidence type="ECO:0000256" key="3">
    <source>
        <dbReference type="ARBA" id="ARBA00022737"/>
    </source>
</evidence>
<protein>
    <submittedName>
        <fullName evidence="8">Pre-mRNA-processing factor 39</fullName>
    </submittedName>
</protein>
<evidence type="ECO:0000313" key="8">
    <source>
        <dbReference type="EMBL" id="EXB86585.1"/>
    </source>
</evidence>
<sequence length="418" mass="49264">MEPQTCDSETEAQPMDSDSSGFDELKLNELVGKGSLGLDEWVSLISRIERTCPDNVEKIRLVYDSFLSEFPLCHGYWRRYADHKMRLCAVDEVVEVFERAVQSATYSVAVWVDYCNFSVLTFEDPSDIRRLFKRGMSYVGKDYSCHSLWDKYIQFELSQQQWSLLAHIYIEALRFPTKKLHHYYESFKKLAALCDKELGSQSNCFVDSLSESLLDDKVPKSYGANEISCVIKDLFEPSLSLDRSKMLLQKYLSIGMRLYQDACDLNEKISTFETNIRRSYFHVEPLDVDQLENWHHYLDFVEMQGDFDWVVKLYERCLIPCANYPEFWMRYVEFMEIKGGREIANYALNRATQVFLEDPLFPSQHKHRFKKNCLKKSFYLFNLLSLRREENYSNGNKNKGKTRTMENSRFSFLPRSDN</sequence>
<dbReference type="GO" id="GO:0005685">
    <property type="term" value="C:U1 snRNP"/>
    <property type="evidence" value="ECO:0007669"/>
    <property type="project" value="TreeGrafter"/>
</dbReference>
<dbReference type="GO" id="GO:0030627">
    <property type="term" value="F:pre-mRNA 5'-splice site binding"/>
    <property type="evidence" value="ECO:0007669"/>
    <property type="project" value="TreeGrafter"/>
</dbReference>
<evidence type="ECO:0000313" key="9">
    <source>
        <dbReference type="Proteomes" id="UP000030645"/>
    </source>
</evidence>
<dbReference type="InterPro" id="IPR011990">
    <property type="entry name" value="TPR-like_helical_dom_sf"/>
</dbReference>
<reference evidence="9" key="1">
    <citation type="submission" date="2013-01" db="EMBL/GenBank/DDBJ databases">
        <title>Draft Genome Sequence of a Mulberry Tree, Morus notabilis C.K. Schneid.</title>
        <authorList>
            <person name="He N."/>
            <person name="Zhao S."/>
        </authorList>
    </citation>
    <scope>NUCLEOTIDE SEQUENCE</scope>
</reference>
<dbReference type="Pfam" id="PF23240">
    <property type="entry name" value="HAT_PRP39_N"/>
    <property type="match status" value="1"/>
</dbReference>
<comment type="similarity">
    <text evidence="6">Belongs to the PRP39 family.</text>
</comment>
<dbReference type="STRING" id="981085.W9RM81"/>
<evidence type="ECO:0000256" key="1">
    <source>
        <dbReference type="ARBA" id="ARBA00004123"/>
    </source>
</evidence>
<dbReference type="Proteomes" id="UP000030645">
    <property type="component" value="Unassembled WGS sequence"/>
</dbReference>
<dbReference type="AlphaFoldDB" id="W9RM81"/>
<dbReference type="SUPFAM" id="SSF48452">
    <property type="entry name" value="TPR-like"/>
    <property type="match status" value="2"/>
</dbReference>
<dbReference type="eggNOG" id="KOG1258">
    <property type="taxonomic scope" value="Eukaryota"/>
</dbReference>
<dbReference type="InterPro" id="IPR003107">
    <property type="entry name" value="HAT"/>
</dbReference>
<keyword evidence="9" id="KW-1185">Reference proteome</keyword>
<dbReference type="InterPro" id="IPR059164">
    <property type="entry name" value="HAT_PRP39_C"/>
</dbReference>
<organism evidence="8 9">
    <name type="scientific">Morus notabilis</name>
    <dbReference type="NCBI Taxonomy" id="981085"/>
    <lineage>
        <taxon>Eukaryota</taxon>
        <taxon>Viridiplantae</taxon>
        <taxon>Streptophyta</taxon>
        <taxon>Embryophyta</taxon>
        <taxon>Tracheophyta</taxon>
        <taxon>Spermatophyta</taxon>
        <taxon>Magnoliopsida</taxon>
        <taxon>eudicotyledons</taxon>
        <taxon>Gunneridae</taxon>
        <taxon>Pentapetalae</taxon>
        <taxon>rosids</taxon>
        <taxon>fabids</taxon>
        <taxon>Rosales</taxon>
        <taxon>Moraceae</taxon>
        <taxon>Moreae</taxon>
        <taxon>Morus</taxon>
    </lineage>
</organism>
<dbReference type="GO" id="GO:0000243">
    <property type="term" value="C:commitment complex"/>
    <property type="evidence" value="ECO:0007669"/>
    <property type="project" value="TreeGrafter"/>
</dbReference>
<evidence type="ECO:0000256" key="5">
    <source>
        <dbReference type="ARBA" id="ARBA00023242"/>
    </source>
</evidence>
<proteinExistence type="inferred from homology"/>
<accession>W9RM81</accession>
<dbReference type="PANTHER" id="PTHR17204:SF26">
    <property type="entry name" value="PRE-MRNA-PROCESSING FACTOR 39-2"/>
    <property type="match status" value="1"/>
</dbReference>
<dbReference type="PANTHER" id="PTHR17204">
    <property type="entry name" value="PRE-MRNA PROCESSING PROTEIN PRP39-RELATED"/>
    <property type="match status" value="1"/>
</dbReference>
<evidence type="ECO:0000256" key="2">
    <source>
        <dbReference type="ARBA" id="ARBA00022664"/>
    </source>
</evidence>
<comment type="subcellular location">
    <subcellularLocation>
        <location evidence="1">Nucleus</location>
    </subcellularLocation>
</comment>
<dbReference type="FunFam" id="1.25.40.10:FF:000064">
    <property type="entry name" value="Putative pre-mrna-processing factor 39"/>
    <property type="match status" value="1"/>
</dbReference>
<keyword evidence="2" id="KW-0507">mRNA processing</keyword>
<evidence type="ECO:0000256" key="6">
    <source>
        <dbReference type="ARBA" id="ARBA00038019"/>
    </source>
</evidence>
<gene>
    <name evidence="8" type="ORF">L484_010649</name>
</gene>
<keyword evidence="4" id="KW-0508">mRNA splicing</keyword>
<dbReference type="GO" id="GO:0000395">
    <property type="term" value="P:mRNA 5'-splice site recognition"/>
    <property type="evidence" value="ECO:0007669"/>
    <property type="project" value="TreeGrafter"/>
</dbReference>